<evidence type="ECO:0008006" key="5">
    <source>
        <dbReference type="Google" id="ProtNLM"/>
    </source>
</evidence>
<dbReference type="PROSITE" id="PS51318">
    <property type="entry name" value="TAT"/>
    <property type="match status" value="1"/>
</dbReference>
<comment type="caution">
    <text evidence="3">The sequence shown here is derived from an EMBL/GenBank/DDBJ whole genome shotgun (WGS) entry which is preliminary data.</text>
</comment>
<feature type="signal peptide" evidence="2">
    <location>
        <begin position="1"/>
        <end position="31"/>
    </location>
</feature>
<protein>
    <recommendedName>
        <fullName evidence="5">DUF2946 domain-containing protein</fullName>
    </recommendedName>
</protein>
<dbReference type="AlphaFoldDB" id="A0A9Q3M4V1"/>
<dbReference type="EMBL" id="JABDYC010000001">
    <property type="protein sequence ID" value="MBX5021435.1"/>
    <property type="molecule type" value="Genomic_DNA"/>
</dbReference>
<gene>
    <name evidence="3" type="ORF">HJB63_02380</name>
</gene>
<evidence type="ECO:0000256" key="1">
    <source>
        <dbReference type="SAM" id="MobiDB-lite"/>
    </source>
</evidence>
<evidence type="ECO:0000313" key="4">
    <source>
        <dbReference type="Proteomes" id="UP000749740"/>
    </source>
</evidence>
<name>A0A9Q3M4V1_9HYPH</name>
<keyword evidence="2" id="KW-0732">Signal</keyword>
<feature type="chain" id="PRO_5040285651" description="DUF2946 domain-containing protein" evidence="2">
    <location>
        <begin position="32"/>
        <end position="125"/>
    </location>
</feature>
<evidence type="ECO:0000256" key="2">
    <source>
        <dbReference type="SAM" id="SignalP"/>
    </source>
</evidence>
<feature type="region of interest" description="Disordered" evidence="1">
    <location>
        <begin position="106"/>
        <end position="125"/>
    </location>
</feature>
<proteinExistence type="predicted"/>
<evidence type="ECO:0000313" key="3">
    <source>
        <dbReference type="EMBL" id="MBX5021435.1"/>
    </source>
</evidence>
<dbReference type="Proteomes" id="UP000749740">
    <property type="component" value="Unassembled WGS sequence"/>
</dbReference>
<sequence>MTADRRRFAWMNAALAFLVALAVLLAPTAGAQAMQCHERPAHGQTNLEHSFVLNDDAHLTPQGGFHTSDHKSCCTVQCGFCVVLSAIQRTEAPTATGFFFRFSWSDQTGSGLAPSPTLGPPRRPV</sequence>
<organism evidence="3 4">
    <name type="scientific">Rhizobium lentis</name>
    <dbReference type="NCBI Taxonomy" id="1138194"/>
    <lineage>
        <taxon>Bacteria</taxon>
        <taxon>Pseudomonadati</taxon>
        <taxon>Pseudomonadota</taxon>
        <taxon>Alphaproteobacteria</taxon>
        <taxon>Hyphomicrobiales</taxon>
        <taxon>Rhizobiaceae</taxon>
        <taxon>Rhizobium/Agrobacterium group</taxon>
        <taxon>Rhizobium</taxon>
    </lineage>
</organism>
<dbReference type="RefSeq" id="WP_221106058.1">
    <property type="nucleotide sequence ID" value="NZ_JABDXY010000005.1"/>
</dbReference>
<dbReference type="InterPro" id="IPR006311">
    <property type="entry name" value="TAT_signal"/>
</dbReference>
<reference evidence="3" key="1">
    <citation type="submission" date="2020-04" db="EMBL/GenBank/DDBJ databases">
        <title>Global-level population genomics: horizontal gene transfer, symbiosis and evolution in Rhizobia.</title>
        <authorList>
            <person name="Gai Y."/>
        </authorList>
    </citation>
    <scope>NUCLEOTIDE SEQUENCE</scope>
    <source>
        <strain evidence="3">BLR57</strain>
    </source>
</reference>
<accession>A0A9Q3M4V1</accession>